<feature type="domain" description="Cyclodeaminase/cyclohydrolase" evidence="2">
    <location>
        <begin position="8"/>
        <end position="184"/>
    </location>
</feature>
<dbReference type="SUPFAM" id="SSF101262">
    <property type="entry name" value="Methenyltetrahydrofolate cyclohydrolase-like"/>
    <property type="match status" value="1"/>
</dbReference>
<evidence type="ECO:0000313" key="3">
    <source>
        <dbReference type="EMBL" id="HIQ78021.1"/>
    </source>
</evidence>
<reference evidence="3" key="1">
    <citation type="submission" date="2020-10" db="EMBL/GenBank/DDBJ databases">
        <authorList>
            <person name="Gilroy R."/>
        </authorList>
    </citation>
    <scope>NUCLEOTIDE SEQUENCE</scope>
    <source>
        <strain evidence="3">ChiBcolR7-354</strain>
    </source>
</reference>
<feature type="coiled-coil region" evidence="1">
    <location>
        <begin position="53"/>
        <end position="80"/>
    </location>
</feature>
<accession>A0A9D1CRZ0</accession>
<sequence>MDKFAGMTITEFDDALASNAPAPGGGGAAALAGALAAALGSMVCSLTSGKKSYAQYEDDIRRALEQLEAARRHLVTLIDEDARAFAPLQKYLSMPKDSPERREHMDAALRVACYVPTDVLYTCEDVAGLLASLAEKGLRGAISDIGVGLELCRAAMRASRINILINAAAMPDEVFGMTLRRECEIVLGRCEPVIDAALERVEARIAGK</sequence>
<keyword evidence="1" id="KW-0175">Coiled coil</keyword>
<dbReference type="Proteomes" id="UP000824262">
    <property type="component" value="Unassembled WGS sequence"/>
</dbReference>
<dbReference type="EMBL" id="DVGA01000026">
    <property type="protein sequence ID" value="HIQ78021.1"/>
    <property type="molecule type" value="Genomic_DNA"/>
</dbReference>
<dbReference type="InterPro" id="IPR007044">
    <property type="entry name" value="Cyclodeamin/CycHdrlase"/>
</dbReference>
<evidence type="ECO:0000313" key="4">
    <source>
        <dbReference type="Proteomes" id="UP000824262"/>
    </source>
</evidence>
<reference evidence="3" key="2">
    <citation type="journal article" date="2021" name="PeerJ">
        <title>Extensive microbial diversity within the chicken gut microbiome revealed by metagenomics and culture.</title>
        <authorList>
            <person name="Gilroy R."/>
            <person name="Ravi A."/>
            <person name="Getino M."/>
            <person name="Pursley I."/>
            <person name="Horton D.L."/>
            <person name="Alikhan N.F."/>
            <person name="Baker D."/>
            <person name="Gharbi K."/>
            <person name="Hall N."/>
            <person name="Watson M."/>
            <person name="Adriaenssens E.M."/>
            <person name="Foster-Nyarko E."/>
            <person name="Jarju S."/>
            <person name="Secka A."/>
            <person name="Antonio M."/>
            <person name="Oren A."/>
            <person name="Chaudhuri R.R."/>
            <person name="La Ragione R."/>
            <person name="Hildebrand F."/>
            <person name="Pallen M.J."/>
        </authorList>
    </citation>
    <scope>NUCLEOTIDE SEQUENCE</scope>
    <source>
        <strain evidence="3">ChiBcolR7-354</strain>
    </source>
</reference>
<dbReference type="AlphaFoldDB" id="A0A9D1CRZ0"/>
<name>A0A9D1CRZ0_9FIRM</name>
<dbReference type="GO" id="GO:0003824">
    <property type="term" value="F:catalytic activity"/>
    <property type="evidence" value="ECO:0007669"/>
    <property type="project" value="InterPro"/>
</dbReference>
<dbReference type="Gene3D" id="1.20.120.680">
    <property type="entry name" value="Formiminotetrahydrofolate cyclodeaminase monomer, up-and-down helical bundle"/>
    <property type="match status" value="1"/>
</dbReference>
<organism evidence="3 4">
    <name type="scientific">Candidatus Scatomorpha intestinavium</name>
    <dbReference type="NCBI Taxonomy" id="2840922"/>
    <lineage>
        <taxon>Bacteria</taxon>
        <taxon>Bacillati</taxon>
        <taxon>Bacillota</taxon>
        <taxon>Clostridia</taxon>
        <taxon>Eubacteriales</taxon>
        <taxon>Candidatus Scatomorpha</taxon>
    </lineage>
</organism>
<gene>
    <name evidence="3" type="ORF">IAB77_02045</name>
</gene>
<protein>
    <submittedName>
        <fullName evidence="3">Cyclodeaminase/cyclohydrolase family protein</fullName>
    </submittedName>
</protein>
<dbReference type="Pfam" id="PF04961">
    <property type="entry name" value="FTCD_C"/>
    <property type="match status" value="1"/>
</dbReference>
<evidence type="ECO:0000259" key="2">
    <source>
        <dbReference type="Pfam" id="PF04961"/>
    </source>
</evidence>
<comment type="caution">
    <text evidence="3">The sequence shown here is derived from an EMBL/GenBank/DDBJ whole genome shotgun (WGS) entry which is preliminary data.</text>
</comment>
<dbReference type="InterPro" id="IPR036178">
    <property type="entry name" value="Formintransfe-cycloase-like_sf"/>
</dbReference>
<evidence type="ECO:0000256" key="1">
    <source>
        <dbReference type="SAM" id="Coils"/>
    </source>
</evidence>
<proteinExistence type="predicted"/>